<dbReference type="SUPFAM" id="SSF64263">
    <property type="entry name" value="Prokaryotic ribosomal protein L17"/>
    <property type="match status" value="1"/>
</dbReference>
<dbReference type="GO" id="GO:0006412">
    <property type="term" value="P:translation"/>
    <property type="evidence" value="ECO:0007669"/>
    <property type="project" value="UniProtKB-UniRule"/>
</dbReference>
<organism evidence="7 8">
    <name type="scientific">Actinocrinis puniceicyclus</name>
    <dbReference type="NCBI Taxonomy" id="977794"/>
    <lineage>
        <taxon>Bacteria</taxon>
        <taxon>Bacillati</taxon>
        <taxon>Actinomycetota</taxon>
        <taxon>Actinomycetes</taxon>
        <taxon>Catenulisporales</taxon>
        <taxon>Actinospicaceae</taxon>
        <taxon>Actinocrinis</taxon>
    </lineage>
</organism>
<dbReference type="GO" id="GO:0022625">
    <property type="term" value="C:cytosolic large ribosomal subunit"/>
    <property type="evidence" value="ECO:0007669"/>
    <property type="project" value="TreeGrafter"/>
</dbReference>
<dbReference type="Pfam" id="PF01196">
    <property type="entry name" value="Ribosomal_L17"/>
    <property type="match status" value="1"/>
</dbReference>
<evidence type="ECO:0000313" key="7">
    <source>
        <dbReference type="EMBL" id="MBS2964520.1"/>
    </source>
</evidence>
<gene>
    <name evidence="4 7" type="primary">rplQ</name>
    <name evidence="7" type="ORF">KGA66_15790</name>
</gene>
<evidence type="ECO:0000256" key="2">
    <source>
        <dbReference type="ARBA" id="ARBA00022980"/>
    </source>
</evidence>
<keyword evidence="2 4" id="KW-0689">Ribosomal protein</keyword>
<dbReference type="PANTHER" id="PTHR14413:SF16">
    <property type="entry name" value="LARGE RIBOSOMAL SUBUNIT PROTEIN BL17M"/>
    <property type="match status" value="1"/>
</dbReference>
<feature type="compositionally biased region" description="Acidic residues" evidence="6">
    <location>
        <begin position="161"/>
        <end position="173"/>
    </location>
</feature>
<dbReference type="InterPro" id="IPR047859">
    <property type="entry name" value="Ribosomal_bL17_CS"/>
</dbReference>
<dbReference type="GO" id="GO:0003735">
    <property type="term" value="F:structural constituent of ribosome"/>
    <property type="evidence" value="ECO:0007669"/>
    <property type="project" value="InterPro"/>
</dbReference>
<dbReference type="InterPro" id="IPR000456">
    <property type="entry name" value="Ribosomal_bL17"/>
</dbReference>
<dbReference type="HAMAP" id="MF_01368">
    <property type="entry name" value="Ribosomal_bL17"/>
    <property type="match status" value="1"/>
</dbReference>
<dbReference type="Proteomes" id="UP000677913">
    <property type="component" value="Unassembled WGS sequence"/>
</dbReference>
<sequence>MPTPKKGPRLGGSGAHQKHMLANLAKSLIEHGGITTTQAKARELRPFVEPLITKARKGGLHNRRQVMATLEIRNSAFYDGGGVIAKLFEEIGPAYAERPGGYTRIIKLGPRRGDNAPMARIELVEARTIAQQATDEASAATRRAVKESQARQSVVPAAEPAEAEDAATTDTEAEASAQEAEQTDAETSETE</sequence>
<name>A0A8J7WPM6_9ACTN</name>
<keyword evidence="3 4" id="KW-0687">Ribonucleoprotein</keyword>
<feature type="region of interest" description="Disordered" evidence="6">
    <location>
        <begin position="134"/>
        <end position="191"/>
    </location>
</feature>
<dbReference type="RefSeq" id="WP_211468882.1">
    <property type="nucleotide sequence ID" value="NZ_JAGSXH010000052.1"/>
</dbReference>
<proteinExistence type="inferred from homology"/>
<comment type="subunit">
    <text evidence="4">Part of the 50S ribosomal subunit. Contacts protein L32.</text>
</comment>
<evidence type="ECO:0000256" key="5">
    <source>
        <dbReference type="RuleBase" id="RU000660"/>
    </source>
</evidence>
<evidence type="ECO:0000313" key="8">
    <source>
        <dbReference type="Proteomes" id="UP000677913"/>
    </source>
</evidence>
<dbReference type="PANTHER" id="PTHR14413">
    <property type="entry name" value="RIBOSOMAL PROTEIN L17"/>
    <property type="match status" value="1"/>
</dbReference>
<evidence type="ECO:0000256" key="1">
    <source>
        <dbReference type="ARBA" id="ARBA00008777"/>
    </source>
</evidence>
<reference evidence="7" key="1">
    <citation type="submission" date="2021-04" db="EMBL/GenBank/DDBJ databases">
        <title>Genome based classification of Actinospica acidithermotolerans sp. nov., an actinobacterium isolated from an Indonesian hot spring.</title>
        <authorList>
            <person name="Kusuma A.B."/>
            <person name="Putra K.E."/>
            <person name="Nafisah S."/>
            <person name="Loh J."/>
            <person name="Nouioui I."/>
            <person name="Goodfellow M."/>
        </authorList>
    </citation>
    <scope>NUCLEOTIDE SEQUENCE</scope>
    <source>
        <strain evidence="7">DSM 45618</strain>
    </source>
</reference>
<comment type="caution">
    <text evidence="7">The sequence shown here is derived from an EMBL/GenBank/DDBJ whole genome shotgun (WGS) entry which is preliminary data.</text>
</comment>
<dbReference type="Gene3D" id="3.90.1030.10">
    <property type="entry name" value="Ribosomal protein L17"/>
    <property type="match status" value="1"/>
</dbReference>
<evidence type="ECO:0000256" key="4">
    <source>
        <dbReference type="HAMAP-Rule" id="MF_01368"/>
    </source>
</evidence>
<evidence type="ECO:0000256" key="6">
    <source>
        <dbReference type="SAM" id="MobiDB-lite"/>
    </source>
</evidence>
<dbReference type="PROSITE" id="PS01167">
    <property type="entry name" value="RIBOSOMAL_L17"/>
    <property type="match status" value="1"/>
</dbReference>
<dbReference type="EMBL" id="JAGSXH010000052">
    <property type="protein sequence ID" value="MBS2964520.1"/>
    <property type="molecule type" value="Genomic_DNA"/>
</dbReference>
<accession>A0A8J7WPM6</accession>
<comment type="similarity">
    <text evidence="1 4 5">Belongs to the bacterial ribosomal protein bL17 family.</text>
</comment>
<evidence type="ECO:0000256" key="3">
    <source>
        <dbReference type="ARBA" id="ARBA00023274"/>
    </source>
</evidence>
<dbReference type="NCBIfam" id="TIGR00059">
    <property type="entry name" value="L17"/>
    <property type="match status" value="1"/>
</dbReference>
<dbReference type="AlphaFoldDB" id="A0A8J7WPM6"/>
<keyword evidence="8" id="KW-1185">Reference proteome</keyword>
<protein>
    <recommendedName>
        <fullName evidence="4">Large ribosomal subunit protein bL17</fullName>
    </recommendedName>
</protein>
<feature type="compositionally biased region" description="Acidic residues" evidence="6">
    <location>
        <begin position="181"/>
        <end position="191"/>
    </location>
</feature>
<dbReference type="InterPro" id="IPR036373">
    <property type="entry name" value="Ribosomal_bL17_sf"/>
</dbReference>